<comment type="caution">
    <text evidence="2">The sequence shown here is derived from an EMBL/GenBank/DDBJ whole genome shotgun (WGS) entry which is preliminary data.</text>
</comment>
<keyword evidence="3" id="KW-1185">Reference proteome</keyword>
<dbReference type="Pfam" id="PF05721">
    <property type="entry name" value="PhyH"/>
    <property type="match status" value="1"/>
</dbReference>
<organism evidence="2 3">
    <name type="scientific">Streptomyces stramineus</name>
    <dbReference type="NCBI Taxonomy" id="173861"/>
    <lineage>
        <taxon>Bacteria</taxon>
        <taxon>Bacillati</taxon>
        <taxon>Actinomycetota</taxon>
        <taxon>Actinomycetes</taxon>
        <taxon>Kitasatosporales</taxon>
        <taxon>Streptomycetaceae</taxon>
        <taxon>Streptomyces</taxon>
    </lineage>
</organism>
<feature type="compositionally biased region" description="Basic residues" evidence="1">
    <location>
        <begin position="305"/>
        <end position="314"/>
    </location>
</feature>
<dbReference type="SUPFAM" id="SSF51197">
    <property type="entry name" value="Clavaminate synthase-like"/>
    <property type="match status" value="1"/>
</dbReference>
<dbReference type="Proteomes" id="UP001499895">
    <property type="component" value="Unassembled WGS sequence"/>
</dbReference>
<protein>
    <recommendedName>
        <fullName evidence="4">Phytanoyl-CoA dioxygenase</fullName>
    </recommendedName>
</protein>
<dbReference type="InterPro" id="IPR008775">
    <property type="entry name" value="Phytyl_CoA_dOase-like"/>
</dbReference>
<gene>
    <name evidence="2" type="ORF">GCM10009544_09420</name>
</gene>
<sequence>MSEQPDRTGTPGGPPGPRPAPVRMVTPAARTIPVPLHHVLEGALIAVRRGLQHTGALEEIRRETGQAVARILPGPAAARVGASLERLHLHADTEQISAIRTDLETRLRPLAEAVLRDVARALEPQGARLYLGGHLGIRVMPPQRSLAAGAPAGLEGFLTPRDAHVDSWFNTAVNTVNLWMAVGPVRRGNGLVFYPEAYRRAPRHDGRHTLLPGQHTGPPMDIELAAGDILFFAADHLHASQPNTTDETRFVITKRLCLGPPRYPRHATGWVPYADPRLLGGPLEPLAALRSRLTGGGVRDLLRAWPRRRPRRPGRSGPVADGRAR</sequence>
<reference evidence="2 3" key="1">
    <citation type="journal article" date="2019" name="Int. J. Syst. Evol. Microbiol.">
        <title>The Global Catalogue of Microorganisms (GCM) 10K type strain sequencing project: providing services to taxonomists for standard genome sequencing and annotation.</title>
        <authorList>
            <consortium name="The Broad Institute Genomics Platform"/>
            <consortium name="The Broad Institute Genome Sequencing Center for Infectious Disease"/>
            <person name="Wu L."/>
            <person name="Ma J."/>
        </authorList>
    </citation>
    <scope>NUCLEOTIDE SEQUENCE [LARGE SCALE GENOMIC DNA]</scope>
    <source>
        <strain evidence="2 3">JCM 10649</strain>
    </source>
</reference>
<evidence type="ECO:0000313" key="2">
    <source>
        <dbReference type="EMBL" id="GAA0448738.1"/>
    </source>
</evidence>
<proteinExistence type="predicted"/>
<name>A0ABN0ZIJ1_9ACTN</name>
<feature type="region of interest" description="Disordered" evidence="1">
    <location>
        <begin position="305"/>
        <end position="325"/>
    </location>
</feature>
<feature type="region of interest" description="Disordered" evidence="1">
    <location>
        <begin position="1"/>
        <end position="23"/>
    </location>
</feature>
<dbReference type="RefSeq" id="WP_344085971.1">
    <property type="nucleotide sequence ID" value="NZ_BAAAHB010000005.1"/>
</dbReference>
<dbReference type="Gene3D" id="2.60.120.620">
    <property type="entry name" value="q2cbj1_9rhob like domain"/>
    <property type="match status" value="1"/>
</dbReference>
<evidence type="ECO:0000313" key="3">
    <source>
        <dbReference type="Proteomes" id="UP001499895"/>
    </source>
</evidence>
<dbReference type="EMBL" id="BAAAHB010000005">
    <property type="protein sequence ID" value="GAA0448738.1"/>
    <property type="molecule type" value="Genomic_DNA"/>
</dbReference>
<evidence type="ECO:0008006" key="4">
    <source>
        <dbReference type="Google" id="ProtNLM"/>
    </source>
</evidence>
<evidence type="ECO:0000256" key="1">
    <source>
        <dbReference type="SAM" id="MobiDB-lite"/>
    </source>
</evidence>
<accession>A0ABN0ZIJ1</accession>